<dbReference type="InterPro" id="IPR000792">
    <property type="entry name" value="Tscrpt_reg_LuxR_C"/>
</dbReference>
<dbReference type="Proteomes" id="UP000586827">
    <property type="component" value="Unassembled WGS sequence"/>
</dbReference>
<dbReference type="InterPro" id="IPR003607">
    <property type="entry name" value="HD/PDEase_dom"/>
</dbReference>
<sequence>MPVQPESDEVRVAELLATLSLAADLGLGQPMEHCLRQTVIALRLADLAGAGETDREATYYAGLMANVYCHADATEQARWYGDDIRLKRDGFELLDMGTARTIAFLLRRMGSHGSPMQRARRMAAFPLTAQQRVVTFLNTHATLGSEFATRIGLAGATSLAIRQEYEQWDGKGYPERLRAEQISLPARVVHLAAPVEVYGRRSVESARTIARRHRGGEFDPTLVDLFCDHAPAILDGMAEAADWDAILDAEPGLSRTVTGEGLDAVLEAMADLIDLKSPYLAGHSRGVADLVAAAARVSGFSTDEVTTLRRAALIHDMGRLGVSNAIWDKPGPLTAAELERIRLHPYLTERMLARVSALGRSRDIAARHHERLDGSGYPRGLTAASLTPSDRLLAAADVYHALSEPRPHRPPLGPGQASQQLRSEVRAGRLDGEAVNAVLKAAGHRAPARREWPAGLTAREVEVLVLLARGHSNREIARRLGVTPKTVSNHVEHVYTKAAVSSRAAATLFATRHGLLGNFVSA</sequence>
<name>A0A849C3K7_9NOCA</name>
<dbReference type="EMBL" id="JABELX010000007">
    <property type="protein sequence ID" value="NNH72348.1"/>
    <property type="molecule type" value="Genomic_DNA"/>
</dbReference>
<dbReference type="SMART" id="SM00471">
    <property type="entry name" value="HDc"/>
    <property type="match status" value="1"/>
</dbReference>
<dbReference type="PROSITE" id="PS51832">
    <property type="entry name" value="HD_GYP"/>
    <property type="match status" value="2"/>
</dbReference>
<organism evidence="3 4">
    <name type="scientific">Nocardia uniformis</name>
    <dbReference type="NCBI Taxonomy" id="53432"/>
    <lineage>
        <taxon>Bacteria</taxon>
        <taxon>Bacillati</taxon>
        <taxon>Actinomycetota</taxon>
        <taxon>Actinomycetes</taxon>
        <taxon>Mycobacteriales</taxon>
        <taxon>Nocardiaceae</taxon>
        <taxon>Nocardia</taxon>
    </lineage>
</organism>
<dbReference type="PANTHER" id="PTHR45228">
    <property type="entry name" value="CYCLIC DI-GMP PHOSPHODIESTERASE TM_0186-RELATED"/>
    <property type="match status" value="1"/>
</dbReference>
<dbReference type="PANTHER" id="PTHR45228:SF5">
    <property type="entry name" value="CYCLIC DI-GMP PHOSPHODIESTERASE VC_1348-RELATED"/>
    <property type="match status" value="1"/>
</dbReference>
<dbReference type="PROSITE" id="PS50043">
    <property type="entry name" value="HTH_LUXR_2"/>
    <property type="match status" value="1"/>
</dbReference>
<proteinExistence type="predicted"/>
<keyword evidence="4" id="KW-1185">Reference proteome</keyword>
<gene>
    <name evidence="3" type="ORF">HLB23_21220</name>
</gene>
<dbReference type="GO" id="GO:0006355">
    <property type="term" value="P:regulation of DNA-templated transcription"/>
    <property type="evidence" value="ECO:0007669"/>
    <property type="project" value="InterPro"/>
</dbReference>
<dbReference type="InterPro" id="IPR037522">
    <property type="entry name" value="HD_GYP_dom"/>
</dbReference>
<comment type="caution">
    <text evidence="3">The sequence shown here is derived from an EMBL/GenBank/DDBJ whole genome shotgun (WGS) entry which is preliminary data.</text>
</comment>
<dbReference type="CDD" id="cd00077">
    <property type="entry name" value="HDc"/>
    <property type="match status" value="1"/>
</dbReference>
<reference evidence="3 4" key="1">
    <citation type="submission" date="2020-05" db="EMBL/GenBank/DDBJ databases">
        <title>MicrobeNet Type strains.</title>
        <authorList>
            <person name="Nicholson A.C."/>
        </authorList>
    </citation>
    <scope>NUCLEOTIDE SEQUENCE [LARGE SCALE GENOMIC DNA]</scope>
    <source>
        <strain evidence="3 4">JCM 3224</strain>
    </source>
</reference>
<dbReference type="SUPFAM" id="SSF46894">
    <property type="entry name" value="C-terminal effector domain of the bipartite response regulators"/>
    <property type="match status" value="1"/>
</dbReference>
<dbReference type="InterPro" id="IPR052020">
    <property type="entry name" value="Cyclic_di-GMP/3'3'-cGAMP_PDE"/>
</dbReference>
<evidence type="ECO:0000313" key="4">
    <source>
        <dbReference type="Proteomes" id="UP000586827"/>
    </source>
</evidence>
<accession>A0A849C3K7</accession>
<dbReference type="CDD" id="cd06170">
    <property type="entry name" value="LuxR_C_like"/>
    <property type="match status" value="1"/>
</dbReference>
<dbReference type="InterPro" id="IPR036388">
    <property type="entry name" value="WH-like_DNA-bd_sf"/>
</dbReference>
<dbReference type="Pfam" id="PF13487">
    <property type="entry name" value="HD_5"/>
    <property type="match status" value="2"/>
</dbReference>
<dbReference type="GO" id="GO:0003677">
    <property type="term" value="F:DNA binding"/>
    <property type="evidence" value="ECO:0007669"/>
    <property type="project" value="InterPro"/>
</dbReference>
<dbReference type="SMART" id="SM00421">
    <property type="entry name" value="HTH_LUXR"/>
    <property type="match status" value="1"/>
</dbReference>
<dbReference type="AlphaFoldDB" id="A0A849C3K7"/>
<evidence type="ECO:0000259" key="2">
    <source>
        <dbReference type="PROSITE" id="PS51832"/>
    </source>
</evidence>
<feature type="domain" description="HD-GYP" evidence="2">
    <location>
        <begin position="27"/>
        <end position="242"/>
    </location>
</feature>
<evidence type="ECO:0000313" key="3">
    <source>
        <dbReference type="EMBL" id="NNH72348.1"/>
    </source>
</evidence>
<protein>
    <submittedName>
        <fullName evidence="3">HD domain-containing protein</fullName>
    </submittedName>
</protein>
<dbReference type="RefSeq" id="WP_067519061.1">
    <property type="nucleotide sequence ID" value="NZ_JABELX010000007.1"/>
</dbReference>
<dbReference type="InterPro" id="IPR016032">
    <property type="entry name" value="Sig_transdc_resp-reg_C-effctor"/>
</dbReference>
<dbReference type="Gene3D" id="1.10.10.10">
    <property type="entry name" value="Winged helix-like DNA-binding domain superfamily/Winged helix DNA-binding domain"/>
    <property type="match status" value="1"/>
</dbReference>
<evidence type="ECO:0000259" key="1">
    <source>
        <dbReference type="PROSITE" id="PS50043"/>
    </source>
</evidence>
<dbReference type="Gene3D" id="1.10.3210.10">
    <property type="entry name" value="Hypothetical protein af1432"/>
    <property type="match status" value="2"/>
</dbReference>
<feature type="domain" description="HD-GYP" evidence="2">
    <location>
        <begin position="258"/>
        <end position="454"/>
    </location>
</feature>
<dbReference type="SUPFAM" id="SSF109604">
    <property type="entry name" value="HD-domain/PDEase-like"/>
    <property type="match status" value="2"/>
</dbReference>
<dbReference type="Pfam" id="PF00196">
    <property type="entry name" value="GerE"/>
    <property type="match status" value="1"/>
</dbReference>
<feature type="domain" description="HTH luxR-type" evidence="1">
    <location>
        <begin position="449"/>
        <end position="514"/>
    </location>
</feature>
<dbReference type="PROSITE" id="PS00622">
    <property type="entry name" value="HTH_LUXR_1"/>
    <property type="match status" value="1"/>
</dbReference>
<dbReference type="PRINTS" id="PR00038">
    <property type="entry name" value="HTHLUXR"/>
</dbReference>